<name>A0AAV8XDW2_9CUCU</name>
<dbReference type="EMBL" id="JAPWTK010000708">
    <property type="protein sequence ID" value="KAJ8936830.1"/>
    <property type="molecule type" value="Genomic_DNA"/>
</dbReference>
<dbReference type="Proteomes" id="UP001162162">
    <property type="component" value="Unassembled WGS sequence"/>
</dbReference>
<evidence type="ECO:0000313" key="2">
    <source>
        <dbReference type="Proteomes" id="UP001162162"/>
    </source>
</evidence>
<proteinExistence type="predicted"/>
<comment type="caution">
    <text evidence="1">The sequence shown here is derived from an EMBL/GenBank/DDBJ whole genome shotgun (WGS) entry which is preliminary data.</text>
</comment>
<protein>
    <submittedName>
        <fullName evidence="1">Uncharacterized protein</fullName>
    </submittedName>
</protein>
<gene>
    <name evidence="1" type="ORF">NQ318_015298</name>
</gene>
<evidence type="ECO:0000313" key="1">
    <source>
        <dbReference type="EMBL" id="KAJ8936830.1"/>
    </source>
</evidence>
<organism evidence="1 2">
    <name type="scientific">Aromia moschata</name>
    <dbReference type="NCBI Taxonomy" id="1265417"/>
    <lineage>
        <taxon>Eukaryota</taxon>
        <taxon>Metazoa</taxon>
        <taxon>Ecdysozoa</taxon>
        <taxon>Arthropoda</taxon>
        <taxon>Hexapoda</taxon>
        <taxon>Insecta</taxon>
        <taxon>Pterygota</taxon>
        <taxon>Neoptera</taxon>
        <taxon>Endopterygota</taxon>
        <taxon>Coleoptera</taxon>
        <taxon>Polyphaga</taxon>
        <taxon>Cucujiformia</taxon>
        <taxon>Chrysomeloidea</taxon>
        <taxon>Cerambycidae</taxon>
        <taxon>Cerambycinae</taxon>
        <taxon>Callichromatini</taxon>
        <taxon>Aromia</taxon>
    </lineage>
</organism>
<dbReference type="AlphaFoldDB" id="A0AAV8XDW2"/>
<accession>A0AAV8XDW2</accession>
<sequence>MADYVVEQQIYSMAFVLKSSGECRRSGKKKQMATEDWFGPLMKRKPQLSLRCAQPTSLSRATSFNERQLGTRDPTVQLTELTAQWGLNKLRRRGKGIILGKNGHRWSIEVPTRLGRPRRESIVLHLPGPKREAKYVRFPIESWN</sequence>
<keyword evidence="2" id="KW-1185">Reference proteome</keyword>
<reference evidence="1" key="1">
    <citation type="journal article" date="2023" name="Insect Mol. Biol.">
        <title>Genome sequencing provides insights into the evolution of gene families encoding plant cell wall-degrading enzymes in longhorned beetles.</title>
        <authorList>
            <person name="Shin N.R."/>
            <person name="Okamura Y."/>
            <person name="Kirsch R."/>
            <person name="Pauchet Y."/>
        </authorList>
    </citation>
    <scope>NUCLEOTIDE SEQUENCE</scope>
    <source>
        <strain evidence="1">AMC_N1</strain>
    </source>
</reference>